<comment type="caution">
    <text evidence="3">The sequence shown here is derived from an EMBL/GenBank/DDBJ whole genome shotgun (WGS) entry which is preliminary data.</text>
</comment>
<dbReference type="GO" id="GO:0033739">
    <property type="term" value="F:preQ1 synthase activity"/>
    <property type="evidence" value="ECO:0007669"/>
    <property type="project" value="InterPro"/>
</dbReference>
<dbReference type="Pfam" id="PF14819">
    <property type="entry name" value="QueF_N"/>
    <property type="match status" value="1"/>
</dbReference>
<dbReference type="SUPFAM" id="SSF55620">
    <property type="entry name" value="Tetrahydrobiopterin biosynthesis enzymes-like"/>
    <property type="match status" value="1"/>
</dbReference>
<organism evidence="3 4">
    <name type="scientific">Prolixibacter denitrificans</name>
    <dbReference type="NCBI Taxonomy" id="1541063"/>
    <lineage>
        <taxon>Bacteria</taxon>
        <taxon>Pseudomonadati</taxon>
        <taxon>Bacteroidota</taxon>
        <taxon>Bacteroidia</taxon>
        <taxon>Marinilabiliales</taxon>
        <taxon>Prolixibacteraceae</taxon>
        <taxon>Prolixibacter</taxon>
    </lineage>
</organism>
<evidence type="ECO:0000313" key="3">
    <source>
        <dbReference type="EMBL" id="PSK83983.1"/>
    </source>
</evidence>
<evidence type="ECO:0000259" key="1">
    <source>
        <dbReference type="Pfam" id="PF14819"/>
    </source>
</evidence>
<feature type="domain" description="NADPH-dependent 7-cyano-7-deazaguanine reductase N-terminal" evidence="1">
    <location>
        <begin position="18"/>
        <end position="131"/>
    </location>
</feature>
<dbReference type="Proteomes" id="UP000240621">
    <property type="component" value="Unassembled WGS sequence"/>
</dbReference>
<keyword evidence="5" id="KW-1185">Reference proteome</keyword>
<dbReference type="Gene3D" id="3.30.1130.10">
    <property type="match status" value="2"/>
</dbReference>
<dbReference type="PANTHER" id="PTHR34354:SF1">
    <property type="entry name" value="NADPH-DEPENDENT 7-CYANO-7-DEAZAGUANINE REDUCTASE"/>
    <property type="match status" value="1"/>
</dbReference>
<sequence length="295" mass="33845">MKNTISTEDKLLGKKVDYPKQYAPEVLVAVPRKVNREQYGISEPPTEFIGLDTWHAYEVGFLTENGLPVTGLLKLVYPFDSPFLVESKSLKLYLNSFNMSSYGNDPKSGIEQVTDIIKKDLEALLKCEVKLAFFDKEPEVAAHDFQDFMVMEEELELGNIQFNDFTENPELLKSAKSNEKQLKLATHLLRSNCKVTHQPDWGSAFVHIKGETLPEPTGLLEYIVSFRNENHFHEEICEMLYKRLWDKFQPEKLMVTCIYTRRGGIDICPSRVSHPELLPSNLTSPEKLSSKLLRQ</sequence>
<dbReference type="EMBL" id="PYGC01000003">
    <property type="protein sequence ID" value="PSK83983.1"/>
    <property type="molecule type" value="Genomic_DNA"/>
</dbReference>
<dbReference type="OrthoDB" id="9795077at2"/>
<protein>
    <submittedName>
        <fullName evidence="2 3">7-cyano-7-deazaguanine reductase</fullName>
    </submittedName>
</protein>
<evidence type="ECO:0000313" key="2">
    <source>
        <dbReference type="EMBL" id="GET23525.1"/>
    </source>
</evidence>
<reference evidence="2 5" key="2">
    <citation type="submission" date="2019-10" db="EMBL/GenBank/DDBJ databases">
        <title>Prolixibacter strains distinguished by the presence of nitrate reductase genes were adept at nitrate-dependent anaerobic corrosion of metallic iron and carbon steel.</title>
        <authorList>
            <person name="Iino T."/>
            <person name="Shono N."/>
            <person name="Ito K."/>
            <person name="Nakamura R."/>
            <person name="Sueoka K."/>
            <person name="Harayama S."/>
            <person name="Ohkuma M."/>
        </authorList>
    </citation>
    <scope>NUCLEOTIDE SEQUENCE [LARGE SCALE GENOMIC DNA]</scope>
    <source>
        <strain evidence="2 5">MIC1-1</strain>
    </source>
</reference>
<dbReference type="InterPro" id="IPR043133">
    <property type="entry name" value="GTP-CH-I_C/QueF"/>
</dbReference>
<evidence type="ECO:0000313" key="5">
    <source>
        <dbReference type="Proteomes" id="UP000396862"/>
    </source>
</evidence>
<dbReference type="AlphaFoldDB" id="A0A2P8CG72"/>
<dbReference type="InterPro" id="IPR029500">
    <property type="entry name" value="QueF"/>
</dbReference>
<proteinExistence type="predicted"/>
<dbReference type="EMBL" id="BLAU01000001">
    <property type="protein sequence ID" value="GET23525.1"/>
    <property type="molecule type" value="Genomic_DNA"/>
</dbReference>
<dbReference type="GO" id="GO:0008616">
    <property type="term" value="P:tRNA queuosine(34) biosynthetic process"/>
    <property type="evidence" value="ECO:0007669"/>
    <property type="project" value="InterPro"/>
</dbReference>
<name>A0A2P8CG72_9BACT</name>
<dbReference type="InterPro" id="IPR029139">
    <property type="entry name" value="QueF_N"/>
</dbReference>
<dbReference type="RefSeq" id="WP_106541799.1">
    <property type="nucleotide sequence ID" value="NZ_BLAU01000001.1"/>
</dbReference>
<dbReference type="Proteomes" id="UP000396862">
    <property type="component" value="Unassembled WGS sequence"/>
</dbReference>
<dbReference type="PANTHER" id="PTHR34354">
    <property type="entry name" value="NADPH-DEPENDENT 7-CYANO-7-DEAZAGUANINE REDUCTASE"/>
    <property type="match status" value="1"/>
</dbReference>
<reference evidence="3 4" key="1">
    <citation type="submission" date="2018-03" db="EMBL/GenBank/DDBJ databases">
        <title>Genomic Encyclopedia of Archaeal and Bacterial Type Strains, Phase II (KMG-II): from individual species to whole genera.</title>
        <authorList>
            <person name="Goeker M."/>
        </authorList>
    </citation>
    <scope>NUCLEOTIDE SEQUENCE [LARGE SCALE GENOMIC DNA]</scope>
    <source>
        <strain evidence="3 4">DSM 27267</strain>
    </source>
</reference>
<accession>A0A2P8CG72</accession>
<dbReference type="InterPro" id="IPR050084">
    <property type="entry name" value="NADPH_dep_7-cyano-7-deazaG_red"/>
</dbReference>
<gene>
    <name evidence="2" type="primary">queF</name>
    <name evidence="3" type="ORF">CLV93_103409</name>
    <name evidence="2" type="ORF">JCM18694_37710</name>
</gene>
<dbReference type="Pfam" id="PF14489">
    <property type="entry name" value="QueF"/>
    <property type="match status" value="1"/>
</dbReference>
<evidence type="ECO:0000313" key="4">
    <source>
        <dbReference type="Proteomes" id="UP000240621"/>
    </source>
</evidence>